<keyword evidence="13" id="KW-1185">Reference proteome</keyword>
<evidence type="ECO:0000313" key="13">
    <source>
        <dbReference type="Proteomes" id="UP001591681"/>
    </source>
</evidence>
<feature type="transmembrane region" description="Helical" evidence="11">
    <location>
        <begin position="250"/>
        <end position="274"/>
    </location>
</feature>
<sequence>MKDSQGTVEQALARKAQQRNGAMAWVRNEVVRVGLAETLSTSVMMVFGLGSVAQVVTGTGAFGEYLSINLGFGIGVAMGVHVAGKVSGAHMNAAVSFTMCVFGRLKWKMLPLYVTAQFLGSFLAAGTVYSLYYDAIHHYSGGNLTVSGPKATAGIFATYPAPYLSVYAGFLDQVVGTSMLLLCLMALSDRRNQPAPIGSEPLAAGLLVLLIGISLGSNSGYAINPTRDLAPRVFSALAGWGPEVFKAGHAWWWVPVVAPLVGGVVGALIYRVFVEMHHPSVHKRARAYESEPEGEPLDKLEKPGPPEVCV</sequence>
<dbReference type="SUPFAM" id="SSF81338">
    <property type="entry name" value="Aquaporin-like"/>
    <property type="match status" value="1"/>
</dbReference>
<dbReference type="Gene3D" id="1.20.1080.10">
    <property type="entry name" value="Glycerol uptake facilitator protein"/>
    <property type="match status" value="1"/>
</dbReference>
<keyword evidence="3 9" id="KW-0813">Transport</keyword>
<evidence type="ECO:0000256" key="3">
    <source>
        <dbReference type="ARBA" id="ARBA00022448"/>
    </source>
</evidence>
<evidence type="ECO:0000256" key="4">
    <source>
        <dbReference type="ARBA" id="ARBA00022692"/>
    </source>
</evidence>
<dbReference type="PANTHER" id="PTHR43829">
    <property type="entry name" value="AQUAPORIN OR AQUAGLYCEROPORIN RELATED"/>
    <property type="match status" value="1"/>
</dbReference>
<dbReference type="PRINTS" id="PR00783">
    <property type="entry name" value="MINTRINSICP"/>
</dbReference>
<evidence type="ECO:0000256" key="8">
    <source>
        <dbReference type="ARBA" id="ARBA00049405"/>
    </source>
</evidence>
<keyword evidence="6 11" id="KW-0472">Membrane</keyword>
<evidence type="ECO:0000256" key="7">
    <source>
        <dbReference type="ARBA" id="ARBA00034651"/>
    </source>
</evidence>
<dbReference type="FunFam" id="1.20.1080.10:FF:000005">
    <property type="entry name" value="Aquaporin 3"/>
    <property type="match status" value="1"/>
</dbReference>
<keyword evidence="5 11" id="KW-1133">Transmembrane helix</keyword>
<accession>A0ABD1KK66</accession>
<dbReference type="EMBL" id="JBHFQA010000004">
    <property type="protein sequence ID" value="KAL2099577.1"/>
    <property type="molecule type" value="Genomic_DNA"/>
</dbReference>
<evidence type="ECO:0000256" key="2">
    <source>
        <dbReference type="ARBA" id="ARBA00006175"/>
    </source>
</evidence>
<feature type="transmembrane region" description="Helical" evidence="11">
    <location>
        <begin position="112"/>
        <end position="132"/>
    </location>
</feature>
<comment type="catalytic activity">
    <reaction evidence="7">
        <text>H2O(in) = H2O(out)</text>
        <dbReference type="Rhea" id="RHEA:29667"/>
        <dbReference type="ChEBI" id="CHEBI:15377"/>
    </reaction>
</comment>
<feature type="transmembrane region" description="Helical" evidence="11">
    <location>
        <begin position="166"/>
        <end position="187"/>
    </location>
</feature>
<evidence type="ECO:0000256" key="1">
    <source>
        <dbReference type="ARBA" id="ARBA00004141"/>
    </source>
</evidence>
<evidence type="ECO:0000313" key="12">
    <source>
        <dbReference type="EMBL" id="KAL2099577.1"/>
    </source>
</evidence>
<proteinExistence type="inferred from homology"/>
<dbReference type="AlphaFoldDB" id="A0ABD1KK66"/>
<gene>
    <name evidence="12" type="ORF">ACEWY4_003971</name>
</gene>
<dbReference type="GO" id="GO:0005886">
    <property type="term" value="C:plasma membrane"/>
    <property type="evidence" value="ECO:0007669"/>
    <property type="project" value="UniProtKB-ARBA"/>
</dbReference>
<keyword evidence="4 9" id="KW-0812">Transmembrane</keyword>
<comment type="subcellular location">
    <subcellularLocation>
        <location evidence="1">Membrane</location>
        <topology evidence="1">Multi-pass membrane protein</topology>
    </subcellularLocation>
</comment>
<feature type="transmembrane region" description="Helical" evidence="11">
    <location>
        <begin position="199"/>
        <end position="223"/>
    </location>
</feature>
<evidence type="ECO:0008006" key="14">
    <source>
        <dbReference type="Google" id="ProtNLM"/>
    </source>
</evidence>
<comment type="similarity">
    <text evidence="2 9">Belongs to the MIP/aquaporin (TC 1.A.8) family.</text>
</comment>
<comment type="catalytic activity">
    <reaction evidence="8">
        <text>glycerol(in) = glycerol(out)</text>
        <dbReference type="Rhea" id="RHEA:29675"/>
        <dbReference type="ChEBI" id="CHEBI:17754"/>
    </reaction>
</comment>
<protein>
    <recommendedName>
        <fullName evidence="14">Aquaporin 7</fullName>
    </recommendedName>
</protein>
<dbReference type="Proteomes" id="UP001591681">
    <property type="component" value="Unassembled WGS sequence"/>
</dbReference>
<evidence type="ECO:0000256" key="10">
    <source>
        <dbReference type="SAM" id="MobiDB-lite"/>
    </source>
</evidence>
<dbReference type="InterPro" id="IPR050363">
    <property type="entry name" value="MIP/Aquaporin"/>
</dbReference>
<dbReference type="InterPro" id="IPR000425">
    <property type="entry name" value="MIP"/>
</dbReference>
<evidence type="ECO:0000256" key="5">
    <source>
        <dbReference type="ARBA" id="ARBA00022989"/>
    </source>
</evidence>
<feature type="region of interest" description="Disordered" evidence="10">
    <location>
        <begin position="285"/>
        <end position="310"/>
    </location>
</feature>
<reference evidence="12 13" key="1">
    <citation type="submission" date="2024-09" db="EMBL/GenBank/DDBJ databases">
        <title>A chromosome-level genome assembly of Gray's grenadier anchovy, Coilia grayii.</title>
        <authorList>
            <person name="Fu Z."/>
        </authorList>
    </citation>
    <scope>NUCLEOTIDE SEQUENCE [LARGE SCALE GENOMIC DNA]</scope>
    <source>
        <strain evidence="12">G4</strain>
        <tissue evidence="12">Muscle</tissue>
    </source>
</reference>
<comment type="caution">
    <text evidence="12">The sequence shown here is derived from an EMBL/GenBank/DDBJ whole genome shotgun (WGS) entry which is preliminary data.</text>
</comment>
<evidence type="ECO:0000256" key="11">
    <source>
        <dbReference type="SAM" id="Phobius"/>
    </source>
</evidence>
<dbReference type="InterPro" id="IPR023271">
    <property type="entry name" value="Aquaporin-like"/>
</dbReference>
<dbReference type="CDD" id="cd00333">
    <property type="entry name" value="MIP"/>
    <property type="match status" value="1"/>
</dbReference>
<dbReference type="GO" id="GO:0055085">
    <property type="term" value="P:transmembrane transport"/>
    <property type="evidence" value="ECO:0007669"/>
    <property type="project" value="UniProtKB-ARBA"/>
</dbReference>
<evidence type="ECO:0000256" key="6">
    <source>
        <dbReference type="ARBA" id="ARBA00023136"/>
    </source>
</evidence>
<name>A0ABD1KK66_9TELE</name>
<dbReference type="PANTHER" id="PTHR43829:SF15">
    <property type="entry name" value="AQUAPORIN-7"/>
    <property type="match status" value="1"/>
</dbReference>
<dbReference type="Pfam" id="PF00230">
    <property type="entry name" value="MIP"/>
    <property type="match status" value="1"/>
</dbReference>
<dbReference type="NCBIfam" id="TIGR00861">
    <property type="entry name" value="MIP"/>
    <property type="match status" value="1"/>
</dbReference>
<dbReference type="PRINTS" id="PR02019">
    <property type="entry name" value="AQUAPORIN7"/>
</dbReference>
<evidence type="ECO:0000256" key="9">
    <source>
        <dbReference type="RuleBase" id="RU000477"/>
    </source>
</evidence>
<organism evidence="12 13">
    <name type="scientific">Coilia grayii</name>
    <name type="common">Gray's grenadier anchovy</name>
    <dbReference type="NCBI Taxonomy" id="363190"/>
    <lineage>
        <taxon>Eukaryota</taxon>
        <taxon>Metazoa</taxon>
        <taxon>Chordata</taxon>
        <taxon>Craniata</taxon>
        <taxon>Vertebrata</taxon>
        <taxon>Euteleostomi</taxon>
        <taxon>Actinopterygii</taxon>
        <taxon>Neopterygii</taxon>
        <taxon>Teleostei</taxon>
        <taxon>Clupei</taxon>
        <taxon>Clupeiformes</taxon>
        <taxon>Clupeoidei</taxon>
        <taxon>Engraulidae</taxon>
        <taxon>Coilinae</taxon>
        <taxon>Coilia</taxon>
    </lineage>
</organism>